<dbReference type="NCBIfam" id="TIGR00121">
    <property type="entry name" value="birA_ligase"/>
    <property type="match status" value="1"/>
</dbReference>
<evidence type="ECO:0000256" key="2">
    <source>
        <dbReference type="ARBA" id="ARBA00022598"/>
    </source>
</evidence>
<dbReference type="PROSITE" id="PS51733">
    <property type="entry name" value="BPL_LPL_CATALYTIC"/>
    <property type="match status" value="1"/>
</dbReference>
<dbReference type="InterPro" id="IPR004408">
    <property type="entry name" value="Biotin_CoA_COase_ligase"/>
</dbReference>
<evidence type="ECO:0000313" key="5">
    <source>
        <dbReference type="Proteomes" id="UP001234581"/>
    </source>
</evidence>
<comment type="caution">
    <text evidence="4">The sequence shown here is derived from an EMBL/GenBank/DDBJ whole genome shotgun (WGS) entry which is preliminary data.</text>
</comment>
<dbReference type="CDD" id="cd16442">
    <property type="entry name" value="BPL"/>
    <property type="match status" value="1"/>
</dbReference>
<dbReference type="SUPFAM" id="SSF55681">
    <property type="entry name" value="Class II aaRS and biotin synthetases"/>
    <property type="match status" value="1"/>
</dbReference>
<dbReference type="PANTHER" id="PTHR12835:SF5">
    <property type="entry name" value="BIOTIN--PROTEIN LIGASE"/>
    <property type="match status" value="1"/>
</dbReference>
<dbReference type="InterPro" id="IPR029062">
    <property type="entry name" value="Class_I_gatase-like"/>
</dbReference>
<comment type="similarity">
    <text evidence="1">Belongs to the biotin--protein ligase family.</text>
</comment>
<protein>
    <submittedName>
        <fullName evidence="4">Biotin-[acetyl-CoA-carboxylase] ligase</fullName>
    </submittedName>
</protein>
<sequence length="656" mass="72950">MLQRLLATGINVLVYTGNGTSPNSVKHAQKTLKQILGHAYDIIPVDARTLQTEPWEDSCSMLVMPGGRDLPYCADLNGAANTRIKNYVNGGGRYLGLCAGAYYASSCIEFEQGRADMEVCGLRELAFFPGTCRGTMYPGFVYDSEQGARSTPVQLISEYLQPFYGNDELVPKTLHMYYNGGGYFAHAEDYENIQVLGRFIDAGICKDETNPAAAISCSVGKGTAVLIATHPEYDMESFDDKVMQDLVASEPDRKLFLRAVLAKMGLDVGNKKPENDEIPALTPIYLCANNPMATRSIATELESLAKDGVLKDSTNEFWLTRKDNEDIHQKLASLQLNNDDTKDSVTPLEIRLMTSDPAWPEASVTPNFNIKTFFEELKRQREREWGGGKWYHFGNVMMYSQVITSTQTVLDKNYNFAQALPTGLVCLGTNQLAARARGRNSWVSQLGALQFSFIVRHSTRLSHAPVVFIQYLIALAVVESIRERKGYEDVPLRVKWPNDVYADINGDLKKVGGLLVNSSFVQDEFLLVIGCGINLGNPKPTVSINDLIQKHDSSLAPLSSEEALAGILTTFERFYSQFCEKGMGPWFLDTYYKRWLHSDKIVTLTTHDNVRVKIAGITHDYGMLEAVAVDGSNKRYTLQPDGNSFDMLKGLIIKKA</sequence>
<dbReference type="CDD" id="cd03144">
    <property type="entry name" value="GATase1_ScBLP_like"/>
    <property type="match status" value="1"/>
</dbReference>
<evidence type="ECO:0000313" key="4">
    <source>
        <dbReference type="EMBL" id="KAJ8656781.1"/>
    </source>
</evidence>
<dbReference type="Pfam" id="PF09825">
    <property type="entry name" value="BPL_N"/>
    <property type="match status" value="1"/>
</dbReference>
<dbReference type="GO" id="GO:0005737">
    <property type="term" value="C:cytoplasm"/>
    <property type="evidence" value="ECO:0007669"/>
    <property type="project" value="TreeGrafter"/>
</dbReference>
<dbReference type="GO" id="GO:0004077">
    <property type="term" value="F:biotin--[biotin carboxyl-carrier protein] ligase activity"/>
    <property type="evidence" value="ECO:0007669"/>
    <property type="project" value="InterPro"/>
</dbReference>
<dbReference type="SUPFAM" id="SSF52317">
    <property type="entry name" value="Class I glutamine amidotransferase-like"/>
    <property type="match status" value="1"/>
</dbReference>
<dbReference type="AlphaFoldDB" id="A0AAD7XXS7"/>
<dbReference type="PANTHER" id="PTHR12835">
    <property type="entry name" value="BIOTIN PROTEIN LIGASE"/>
    <property type="match status" value="1"/>
</dbReference>
<feature type="domain" description="BPL/LPL catalytic" evidence="3">
    <location>
        <begin position="382"/>
        <end position="579"/>
    </location>
</feature>
<name>A0AAD7XXS7_9FUNG</name>
<organism evidence="4 5">
    <name type="scientific">Lichtheimia ornata</name>
    <dbReference type="NCBI Taxonomy" id="688661"/>
    <lineage>
        <taxon>Eukaryota</taxon>
        <taxon>Fungi</taxon>
        <taxon>Fungi incertae sedis</taxon>
        <taxon>Mucoromycota</taxon>
        <taxon>Mucoromycotina</taxon>
        <taxon>Mucoromycetes</taxon>
        <taxon>Mucorales</taxon>
        <taxon>Lichtheimiaceae</taxon>
        <taxon>Lichtheimia</taxon>
    </lineage>
</organism>
<dbReference type="GeneID" id="83215037"/>
<dbReference type="Proteomes" id="UP001234581">
    <property type="component" value="Unassembled WGS sequence"/>
</dbReference>
<gene>
    <name evidence="4" type="ORF">O0I10_007629</name>
</gene>
<reference evidence="4 5" key="1">
    <citation type="submission" date="2023-03" db="EMBL/GenBank/DDBJ databases">
        <title>Genome sequence of Lichtheimia ornata CBS 291.66.</title>
        <authorList>
            <person name="Mohabir J.T."/>
            <person name="Shea T.P."/>
            <person name="Kurbessoian T."/>
            <person name="Berby B."/>
            <person name="Fontaine J."/>
            <person name="Livny J."/>
            <person name="Gnirke A."/>
            <person name="Stajich J.E."/>
            <person name="Cuomo C.A."/>
        </authorList>
    </citation>
    <scope>NUCLEOTIDE SEQUENCE [LARGE SCALE GENOMIC DNA]</scope>
    <source>
        <strain evidence="4">CBS 291.66</strain>
    </source>
</reference>
<dbReference type="InterPro" id="IPR004143">
    <property type="entry name" value="BPL_LPL_catalytic"/>
</dbReference>
<dbReference type="InterPro" id="IPR045864">
    <property type="entry name" value="aa-tRNA-synth_II/BPL/LPL"/>
</dbReference>
<dbReference type="RefSeq" id="XP_058341694.1">
    <property type="nucleotide sequence ID" value="XM_058487643.1"/>
</dbReference>
<dbReference type="EMBL" id="JARTCD010000037">
    <property type="protein sequence ID" value="KAJ8656781.1"/>
    <property type="molecule type" value="Genomic_DNA"/>
</dbReference>
<evidence type="ECO:0000256" key="1">
    <source>
        <dbReference type="ARBA" id="ARBA00009934"/>
    </source>
</evidence>
<dbReference type="Gene3D" id="3.30.930.10">
    <property type="entry name" value="Bira Bifunctional Protein, Domain 2"/>
    <property type="match status" value="1"/>
</dbReference>
<accession>A0AAD7XXS7</accession>
<dbReference type="Pfam" id="PF03099">
    <property type="entry name" value="BPL_LplA_LipB"/>
    <property type="match status" value="1"/>
</dbReference>
<keyword evidence="2 4" id="KW-0436">Ligase</keyword>
<proteinExistence type="inferred from homology"/>
<keyword evidence="5" id="KW-1185">Reference proteome</keyword>
<dbReference type="InterPro" id="IPR019197">
    <property type="entry name" value="Biotin-prot_ligase_N"/>
</dbReference>
<evidence type="ECO:0000259" key="3">
    <source>
        <dbReference type="PROSITE" id="PS51733"/>
    </source>
</evidence>